<comment type="caution">
    <text evidence="1">The sequence shown here is derived from an EMBL/GenBank/DDBJ whole genome shotgun (WGS) entry which is preliminary data.</text>
</comment>
<keyword evidence="2" id="KW-1185">Reference proteome</keyword>
<organism evidence="1 2">
    <name type="scientific">Ixodes persulcatus</name>
    <name type="common">Taiga tick</name>
    <dbReference type="NCBI Taxonomy" id="34615"/>
    <lineage>
        <taxon>Eukaryota</taxon>
        <taxon>Metazoa</taxon>
        <taxon>Ecdysozoa</taxon>
        <taxon>Arthropoda</taxon>
        <taxon>Chelicerata</taxon>
        <taxon>Arachnida</taxon>
        <taxon>Acari</taxon>
        <taxon>Parasitiformes</taxon>
        <taxon>Ixodida</taxon>
        <taxon>Ixodoidea</taxon>
        <taxon>Ixodidae</taxon>
        <taxon>Ixodinae</taxon>
        <taxon>Ixodes</taxon>
    </lineage>
</organism>
<sequence length="435" mass="48848">MSASTTLQTTEEFVSFARESIAQLCCFNALLWEALIGLVVGRARLKHFLCFEYFRRKTELFQELYFTRDRNRCSSLSNKPTSKAGIYRAIAAAVRSMNFVSMIPPLEVFCREVDECHKRPLIIFEENYCRFGQACELCGTRQEGGKEALAHCSRADSPGKRFTPMLFADSGSEDGFVPSPRCKPAEKDAAAWKKSCDFYWAKRWMKLLITTPKHLLIWSEANGGDKTFDEIGLCGERLAQEVANYLDNIGATNFKLSFVGFSLGCVTIRAALTCPQMRPYIKNLNTFLSLHGPHLGVLYANNKFLRFPLPATPKRFFKKHKRGRVLNSGQRLSNMSSGSGGSGGSGEALQLGPPEKDYYATERAFIFVCICIAVSYQSFAEFPYLIIKHGGVCFFISYTIVLFLLGIPMAYLEMLLGQFRGRGCLEIWSCVPIGK</sequence>
<evidence type="ECO:0000313" key="2">
    <source>
        <dbReference type="Proteomes" id="UP000805193"/>
    </source>
</evidence>
<feature type="non-terminal residue" evidence="1">
    <location>
        <position position="435"/>
    </location>
</feature>
<reference evidence="1 2" key="1">
    <citation type="journal article" date="2020" name="Cell">
        <title>Large-Scale Comparative Analyses of Tick Genomes Elucidate Their Genetic Diversity and Vector Capacities.</title>
        <authorList>
            <consortium name="Tick Genome and Microbiome Consortium (TIGMIC)"/>
            <person name="Jia N."/>
            <person name="Wang J."/>
            <person name="Shi W."/>
            <person name="Du L."/>
            <person name="Sun Y."/>
            <person name="Zhan W."/>
            <person name="Jiang J.F."/>
            <person name="Wang Q."/>
            <person name="Zhang B."/>
            <person name="Ji P."/>
            <person name="Bell-Sakyi L."/>
            <person name="Cui X.M."/>
            <person name="Yuan T.T."/>
            <person name="Jiang B.G."/>
            <person name="Yang W.F."/>
            <person name="Lam T.T."/>
            <person name="Chang Q.C."/>
            <person name="Ding S.J."/>
            <person name="Wang X.J."/>
            <person name="Zhu J.G."/>
            <person name="Ruan X.D."/>
            <person name="Zhao L."/>
            <person name="Wei J.T."/>
            <person name="Ye R.Z."/>
            <person name="Que T.C."/>
            <person name="Du C.H."/>
            <person name="Zhou Y.H."/>
            <person name="Cheng J.X."/>
            <person name="Dai P.F."/>
            <person name="Guo W.B."/>
            <person name="Han X.H."/>
            <person name="Huang E.J."/>
            <person name="Li L.F."/>
            <person name="Wei W."/>
            <person name="Gao Y.C."/>
            <person name="Liu J.Z."/>
            <person name="Shao H.Z."/>
            <person name="Wang X."/>
            <person name="Wang C.C."/>
            <person name="Yang T.C."/>
            <person name="Huo Q.B."/>
            <person name="Li W."/>
            <person name="Chen H.Y."/>
            <person name="Chen S.E."/>
            <person name="Zhou L.G."/>
            <person name="Ni X.B."/>
            <person name="Tian J.H."/>
            <person name="Sheng Y."/>
            <person name="Liu T."/>
            <person name="Pan Y.S."/>
            <person name="Xia L.Y."/>
            <person name="Li J."/>
            <person name="Zhao F."/>
            <person name="Cao W.C."/>
        </authorList>
    </citation>
    <scope>NUCLEOTIDE SEQUENCE [LARGE SCALE GENOMIC DNA]</scope>
    <source>
        <strain evidence="1">Iper-2018</strain>
    </source>
</reference>
<dbReference type="EMBL" id="JABSTQ010009514">
    <property type="protein sequence ID" value="KAG0428520.1"/>
    <property type="molecule type" value="Genomic_DNA"/>
</dbReference>
<protein>
    <submittedName>
        <fullName evidence="1">Uncharacterized protein</fullName>
    </submittedName>
</protein>
<accession>A0AC60Q4K3</accession>
<proteinExistence type="predicted"/>
<dbReference type="Proteomes" id="UP000805193">
    <property type="component" value="Unassembled WGS sequence"/>
</dbReference>
<name>A0AC60Q4K3_IXOPE</name>
<gene>
    <name evidence="1" type="ORF">HPB47_024500</name>
</gene>
<evidence type="ECO:0000313" key="1">
    <source>
        <dbReference type="EMBL" id="KAG0428520.1"/>
    </source>
</evidence>